<dbReference type="EMBL" id="JACJFM010000029">
    <property type="protein sequence ID" value="MBB1488473.1"/>
    <property type="molecule type" value="Genomic_DNA"/>
</dbReference>
<organism evidence="1 2">
    <name type="scientific">Oceanospirillum sediminis</name>
    <dbReference type="NCBI Taxonomy" id="2760088"/>
    <lineage>
        <taxon>Bacteria</taxon>
        <taxon>Pseudomonadati</taxon>
        <taxon>Pseudomonadota</taxon>
        <taxon>Gammaproteobacteria</taxon>
        <taxon>Oceanospirillales</taxon>
        <taxon>Oceanospirillaceae</taxon>
        <taxon>Oceanospirillum</taxon>
    </lineage>
</organism>
<dbReference type="AlphaFoldDB" id="A0A839ISN7"/>
<gene>
    <name evidence="1" type="ORF">H4O21_17865</name>
</gene>
<reference evidence="1 2" key="1">
    <citation type="submission" date="2020-08" db="EMBL/GenBank/DDBJ databases">
        <title>Oceanospirillum sp. nov. isolated from marine sediment.</title>
        <authorList>
            <person name="Ji X."/>
        </authorList>
    </citation>
    <scope>NUCLEOTIDE SEQUENCE [LARGE SCALE GENOMIC DNA]</scope>
    <source>
        <strain evidence="1 2">D5</strain>
    </source>
</reference>
<accession>A0A839ISN7</accession>
<protein>
    <submittedName>
        <fullName evidence="1">Uncharacterized protein</fullName>
    </submittedName>
</protein>
<keyword evidence="2" id="KW-1185">Reference proteome</keyword>
<dbReference type="RefSeq" id="WP_182810246.1">
    <property type="nucleotide sequence ID" value="NZ_JACJFM010000029.1"/>
</dbReference>
<proteinExistence type="predicted"/>
<comment type="caution">
    <text evidence="1">The sequence shown here is derived from an EMBL/GenBank/DDBJ whole genome shotgun (WGS) entry which is preliminary data.</text>
</comment>
<dbReference type="Proteomes" id="UP000565262">
    <property type="component" value="Unassembled WGS sequence"/>
</dbReference>
<evidence type="ECO:0000313" key="2">
    <source>
        <dbReference type="Proteomes" id="UP000565262"/>
    </source>
</evidence>
<sequence length="165" mass="19399">MIRNLLITSVFSILPTLSVQANEDNRLLMSVQNMGQALNIKERDPKIVLQRILRLPEKQATAFWPLYDEYYNKKKQLTDKSNLLQSHQLESSSKNSNVFSLQVLTSLFEIESQSLRIRQEYYKQFALMLEPDDLLRLYQQENRLDNERALRLQTLMPANQKSLLP</sequence>
<name>A0A839ISN7_9GAMM</name>
<evidence type="ECO:0000313" key="1">
    <source>
        <dbReference type="EMBL" id="MBB1488473.1"/>
    </source>
</evidence>